<feature type="chain" id="PRO_5029752596" description="Bulb-type lectin domain-containing protein" evidence="3">
    <location>
        <begin position="22"/>
        <end position="194"/>
    </location>
</feature>
<dbReference type="SUPFAM" id="SSF51110">
    <property type="entry name" value="alpha-D-mannose-specific plant lectins"/>
    <property type="match status" value="1"/>
</dbReference>
<name>A0A7J7GTD9_CAMSI</name>
<organism evidence="5 6">
    <name type="scientific">Camellia sinensis</name>
    <name type="common">Tea plant</name>
    <name type="synonym">Thea sinensis</name>
    <dbReference type="NCBI Taxonomy" id="4442"/>
    <lineage>
        <taxon>Eukaryota</taxon>
        <taxon>Viridiplantae</taxon>
        <taxon>Streptophyta</taxon>
        <taxon>Embryophyta</taxon>
        <taxon>Tracheophyta</taxon>
        <taxon>Spermatophyta</taxon>
        <taxon>Magnoliopsida</taxon>
        <taxon>eudicotyledons</taxon>
        <taxon>Gunneridae</taxon>
        <taxon>Pentapetalae</taxon>
        <taxon>asterids</taxon>
        <taxon>Ericales</taxon>
        <taxon>Theaceae</taxon>
        <taxon>Camellia</taxon>
    </lineage>
</organism>
<dbReference type="InterPro" id="IPR036426">
    <property type="entry name" value="Bulb-type_lectin_dom_sf"/>
</dbReference>
<dbReference type="InterPro" id="IPR051343">
    <property type="entry name" value="G-type_lectin_kinases/EP1-like"/>
</dbReference>
<protein>
    <recommendedName>
        <fullName evidence="4">Bulb-type lectin domain-containing protein</fullName>
    </recommendedName>
</protein>
<keyword evidence="2" id="KW-0325">Glycoprotein</keyword>
<proteinExistence type="predicted"/>
<evidence type="ECO:0000313" key="6">
    <source>
        <dbReference type="Proteomes" id="UP000593564"/>
    </source>
</evidence>
<dbReference type="InterPro" id="IPR001480">
    <property type="entry name" value="Bulb-type_lectin_dom"/>
</dbReference>
<evidence type="ECO:0000256" key="1">
    <source>
        <dbReference type="ARBA" id="ARBA00022729"/>
    </source>
</evidence>
<evidence type="ECO:0000256" key="2">
    <source>
        <dbReference type="ARBA" id="ARBA00023180"/>
    </source>
</evidence>
<reference evidence="6" key="1">
    <citation type="journal article" date="2020" name="Nat. Commun.">
        <title>Genome assembly of wild tea tree DASZ reveals pedigree and selection history of tea varieties.</title>
        <authorList>
            <person name="Zhang W."/>
            <person name="Zhang Y."/>
            <person name="Qiu H."/>
            <person name="Guo Y."/>
            <person name="Wan H."/>
            <person name="Zhang X."/>
            <person name="Scossa F."/>
            <person name="Alseekh S."/>
            <person name="Zhang Q."/>
            <person name="Wang P."/>
            <person name="Xu L."/>
            <person name="Schmidt M.H."/>
            <person name="Jia X."/>
            <person name="Li D."/>
            <person name="Zhu A."/>
            <person name="Guo F."/>
            <person name="Chen W."/>
            <person name="Ni D."/>
            <person name="Usadel B."/>
            <person name="Fernie A.R."/>
            <person name="Wen W."/>
        </authorList>
    </citation>
    <scope>NUCLEOTIDE SEQUENCE [LARGE SCALE GENOMIC DNA]</scope>
    <source>
        <strain evidence="6">cv. G240</strain>
    </source>
</reference>
<gene>
    <name evidence="5" type="ORF">HYC85_020366</name>
</gene>
<dbReference type="Pfam" id="PF01453">
    <property type="entry name" value="B_lectin"/>
    <property type="match status" value="1"/>
</dbReference>
<dbReference type="EMBL" id="JACBKZ010000009">
    <property type="protein sequence ID" value="KAF5942724.1"/>
    <property type="molecule type" value="Genomic_DNA"/>
</dbReference>
<feature type="signal peptide" evidence="3">
    <location>
        <begin position="1"/>
        <end position="21"/>
    </location>
</feature>
<dbReference type="Proteomes" id="UP000593564">
    <property type="component" value="Unassembled WGS sequence"/>
</dbReference>
<evidence type="ECO:0000259" key="4">
    <source>
        <dbReference type="PROSITE" id="PS50927"/>
    </source>
</evidence>
<dbReference type="PANTHER" id="PTHR47976">
    <property type="entry name" value="G-TYPE LECTIN S-RECEPTOR-LIKE SERINE/THREONINE-PROTEIN KINASE SD2-5"/>
    <property type="match status" value="1"/>
</dbReference>
<feature type="domain" description="Bulb-type lectin" evidence="4">
    <location>
        <begin position="21"/>
        <end position="194"/>
    </location>
</feature>
<evidence type="ECO:0000256" key="3">
    <source>
        <dbReference type="SAM" id="SignalP"/>
    </source>
</evidence>
<dbReference type="PANTHER" id="PTHR47976:SF27">
    <property type="entry name" value="RECEPTOR-LIKE SERINE_THREONINE-PROTEIN KINASE"/>
    <property type="match status" value="1"/>
</dbReference>
<dbReference type="AlphaFoldDB" id="A0A7J7GTD9"/>
<dbReference type="PROSITE" id="PS50927">
    <property type="entry name" value="BULB_LECTIN"/>
    <property type="match status" value="1"/>
</dbReference>
<comment type="caution">
    <text evidence="5">The sequence shown here is derived from an EMBL/GenBank/DDBJ whole genome shotgun (WGS) entry which is preliminary data.</text>
</comment>
<evidence type="ECO:0000313" key="5">
    <source>
        <dbReference type="EMBL" id="KAF5942724.1"/>
    </source>
</evidence>
<accession>A0A7J7GTD9</accession>
<dbReference type="SMART" id="SM00108">
    <property type="entry name" value="B_lectin"/>
    <property type="match status" value="1"/>
</dbReference>
<keyword evidence="1 3" id="KW-0732">Signal</keyword>
<reference evidence="5 6" key="2">
    <citation type="submission" date="2020-07" db="EMBL/GenBank/DDBJ databases">
        <title>Genome assembly of wild tea tree DASZ reveals pedigree and selection history of tea varieties.</title>
        <authorList>
            <person name="Zhang W."/>
        </authorList>
    </citation>
    <scope>NUCLEOTIDE SEQUENCE [LARGE SCALE GENOMIC DNA]</scope>
    <source>
        <strain evidence="6">cv. G240</strain>
        <tissue evidence="5">Leaf</tissue>
    </source>
</reference>
<keyword evidence="6" id="KW-1185">Reference proteome</keyword>
<sequence length="194" mass="21319">MGLRCAIFSVLIFLVYVTVKSQQNQASKIISLGSSLSPTSNPPIFWSSPSGLFAFGFYTQHTSFKVGIWLVGNNGNRTIVWTANRDDPPITCNSTLELTTSGKLVLRTKEHHGEEKIANIIGSAASASMLDSGIFQPIWQSFDFPTDTILEGQILSMGMRLTSHLSDTDHLTGLYEINMQTDGNLVMYPLETIV</sequence>
<dbReference type="Gene3D" id="2.90.10.10">
    <property type="entry name" value="Bulb-type lectin domain"/>
    <property type="match status" value="1"/>
</dbReference>